<comment type="caution">
    <text evidence="2">The sequence shown here is derived from an EMBL/GenBank/DDBJ whole genome shotgun (WGS) entry which is preliminary data.</text>
</comment>
<reference evidence="2" key="1">
    <citation type="submission" date="2022-11" db="EMBL/GenBank/DDBJ databases">
        <title>Chromosome-level genome of Pogonophryne albipinna.</title>
        <authorList>
            <person name="Jo E."/>
        </authorList>
    </citation>
    <scope>NUCLEOTIDE SEQUENCE</scope>
    <source>
        <strain evidence="2">SGF0006</strain>
        <tissue evidence="2">Muscle</tissue>
    </source>
</reference>
<protein>
    <submittedName>
        <fullName evidence="2">Uncharacterized protein</fullName>
    </submittedName>
</protein>
<accession>A0AAD6B6B7</accession>
<sequence length="103" mass="10758">MRGGGGSVGSLRDLSGEEENTADHLSLSGEEGGASDPDDSAEGDSSSPPPYPALYNQESRTQDAGRGPGDEDEGREEPGPTHSGGEDEEEGEEEEEVLQWRGP</sequence>
<feature type="compositionally biased region" description="Acidic residues" evidence="1">
    <location>
        <begin position="86"/>
        <end position="97"/>
    </location>
</feature>
<evidence type="ECO:0000256" key="1">
    <source>
        <dbReference type="SAM" id="MobiDB-lite"/>
    </source>
</evidence>
<dbReference type="AlphaFoldDB" id="A0AAD6B6B7"/>
<gene>
    <name evidence="2" type="ORF">JOQ06_002671</name>
</gene>
<keyword evidence="3" id="KW-1185">Reference proteome</keyword>
<feature type="non-terminal residue" evidence="2">
    <location>
        <position position="103"/>
    </location>
</feature>
<organism evidence="2 3">
    <name type="scientific">Pogonophryne albipinna</name>
    <dbReference type="NCBI Taxonomy" id="1090488"/>
    <lineage>
        <taxon>Eukaryota</taxon>
        <taxon>Metazoa</taxon>
        <taxon>Chordata</taxon>
        <taxon>Craniata</taxon>
        <taxon>Vertebrata</taxon>
        <taxon>Euteleostomi</taxon>
        <taxon>Actinopterygii</taxon>
        <taxon>Neopterygii</taxon>
        <taxon>Teleostei</taxon>
        <taxon>Neoteleostei</taxon>
        <taxon>Acanthomorphata</taxon>
        <taxon>Eupercaria</taxon>
        <taxon>Perciformes</taxon>
        <taxon>Notothenioidei</taxon>
        <taxon>Pogonophryne</taxon>
    </lineage>
</organism>
<feature type="region of interest" description="Disordered" evidence="1">
    <location>
        <begin position="1"/>
        <end position="103"/>
    </location>
</feature>
<dbReference type="EMBL" id="JAPTMU010000009">
    <property type="protein sequence ID" value="KAJ4938045.1"/>
    <property type="molecule type" value="Genomic_DNA"/>
</dbReference>
<name>A0AAD6B6B7_9TELE</name>
<evidence type="ECO:0000313" key="2">
    <source>
        <dbReference type="EMBL" id="KAJ4938045.1"/>
    </source>
</evidence>
<proteinExistence type="predicted"/>
<dbReference type="Proteomes" id="UP001219934">
    <property type="component" value="Unassembled WGS sequence"/>
</dbReference>
<evidence type="ECO:0000313" key="3">
    <source>
        <dbReference type="Proteomes" id="UP001219934"/>
    </source>
</evidence>